<dbReference type="InterPro" id="IPR033728">
    <property type="entry name" value="ThrRS_core"/>
</dbReference>
<keyword evidence="10" id="KW-0030">Aminoacyl-tRNA synthetase</keyword>
<keyword evidence="4" id="KW-0436">Ligase</keyword>
<dbReference type="Pfam" id="PF00587">
    <property type="entry name" value="tRNA-synt_2b"/>
    <property type="match status" value="1"/>
</dbReference>
<dbReference type="GO" id="GO:0004829">
    <property type="term" value="F:threonine-tRNA ligase activity"/>
    <property type="evidence" value="ECO:0007669"/>
    <property type="project" value="UniProtKB-EC"/>
</dbReference>
<accession>A0A9W7ZMR7</accession>
<dbReference type="FunFam" id="3.30.930.10:FF:000039">
    <property type="entry name" value="Threonyl-tRNA synthetase, mitochondrial"/>
    <property type="match status" value="1"/>
</dbReference>
<feature type="compositionally biased region" description="Polar residues" evidence="13">
    <location>
        <begin position="480"/>
        <end position="505"/>
    </location>
</feature>
<evidence type="ECO:0000256" key="11">
    <source>
        <dbReference type="ARBA" id="ARBA00031900"/>
    </source>
</evidence>
<evidence type="ECO:0000256" key="1">
    <source>
        <dbReference type="ARBA" id="ARBA00004305"/>
    </source>
</evidence>
<keyword evidence="5" id="KW-0547">Nucleotide-binding</keyword>
<keyword evidence="9" id="KW-0496">Mitochondrion</keyword>
<keyword evidence="6" id="KW-0067">ATP-binding</keyword>
<dbReference type="Proteomes" id="UP001150569">
    <property type="component" value="Unassembled WGS sequence"/>
</dbReference>
<dbReference type="PANTHER" id="PTHR11451">
    <property type="entry name" value="THREONINE-TRNA LIGASE"/>
    <property type="match status" value="1"/>
</dbReference>
<proteinExistence type="inferred from homology"/>
<evidence type="ECO:0000256" key="13">
    <source>
        <dbReference type="SAM" id="MobiDB-lite"/>
    </source>
</evidence>
<keyword evidence="7" id="KW-0648">Protein biosynthesis</keyword>
<dbReference type="SUPFAM" id="SSF55681">
    <property type="entry name" value="Class II aaRS and biotin synthetases"/>
    <property type="match status" value="1"/>
</dbReference>
<evidence type="ECO:0000256" key="3">
    <source>
        <dbReference type="ARBA" id="ARBA00013163"/>
    </source>
</evidence>
<sequence>MLRLALRSARVPRTAGPHVRLLAWRAVPTCHEGTRTLVTKSPAETKPASPKARPHRGSTSAADRTSIAAEHDHRVIGQAQALFTFHSDVSPGSVFLLPHGTRIAQRIFDTLRAGYRFYGFDEVMTPLIYKKTLWETSGHWQNYADDMFIVTDRVHLDSLTRHAANWERGGQATEDNGSTGGPGLLSATYQSSCCGDVTAEALNAIPGGGPDEILGLKPMNCPGHCLLFNERPRSYRELPLRLADFSPLHRNENNGSLSGLTRVRKFHQDDGHIFCRPDQIAEEMAHALTFLDRIYELLAFPDYQLTLSTRPTDKYIGELAEWDQAERALEEALERTGRPWTLKPGDGAFYGPKIDVMVRDALGRAHQTATIQLDFQLPRRFGLSYNGEAPLADMATTTTTTTASESTTPSATVTKHTPVIIHRAILGSLERMLAILIEHYAGKWPFWLSPRQAKVIPVGGGDKFLPYAQQVQRWLAHPATYQSPPSSASENGPSQEVSSRATDNHATGAHFDPARLAEHFYIDVEADTQRSLNRMVREAQLAQYNFILVVGEKEATNRTVSVRARDGKQMGTLTIAECIALFRDLQARHQ</sequence>
<dbReference type="Pfam" id="PF03129">
    <property type="entry name" value="HGTP_anticodon"/>
    <property type="match status" value="1"/>
</dbReference>
<dbReference type="InterPro" id="IPR002314">
    <property type="entry name" value="aa-tRNA-synt_IIb"/>
</dbReference>
<dbReference type="GO" id="GO:0005759">
    <property type="term" value="C:mitochondrial matrix"/>
    <property type="evidence" value="ECO:0007669"/>
    <property type="project" value="UniProtKB-SubCell"/>
</dbReference>
<feature type="region of interest" description="Disordered" evidence="13">
    <location>
        <begin position="34"/>
        <end position="66"/>
    </location>
</feature>
<dbReference type="InterPro" id="IPR036621">
    <property type="entry name" value="Anticodon-bd_dom_sf"/>
</dbReference>
<comment type="similarity">
    <text evidence="2">Belongs to the class-II aminoacyl-tRNA synthetase family.</text>
</comment>
<evidence type="ECO:0000256" key="9">
    <source>
        <dbReference type="ARBA" id="ARBA00023128"/>
    </source>
</evidence>
<evidence type="ECO:0000256" key="5">
    <source>
        <dbReference type="ARBA" id="ARBA00022741"/>
    </source>
</evidence>
<comment type="subcellular location">
    <subcellularLocation>
        <location evidence="1">Mitochondrion matrix</location>
    </subcellularLocation>
</comment>
<dbReference type="AlphaFoldDB" id="A0A9W7ZMR7"/>
<organism evidence="15 16">
    <name type="scientific">Tieghemiomyces parasiticus</name>
    <dbReference type="NCBI Taxonomy" id="78921"/>
    <lineage>
        <taxon>Eukaryota</taxon>
        <taxon>Fungi</taxon>
        <taxon>Fungi incertae sedis</taxon>
        <taxon>Zoopagomycota</taxon>
        <taxon>Kickxellomycotina</taxon>
        <taxon>Dimargaritomycetes</taxon>
        <taxon>Dimargaritales</taxon>
        <taxon>Dimargaritaceae</taxon>
        <taxon>Tieghemiomyces</taxon>
    </lineage>
</organism>
<dbReference type="CDD" id="cd00771">
    <property type="entry name" value="ThrRS_core"/>
    <property type="match status" value="1"/>
</dbReference>
<evidence type="ECO:0000256" key="6">
    <source>
        <dbReference type="ARBA" id="ARBA00022840"/>
    </source>
</evidence>
<evidence type="ECO:0000313" key="16">
    <source>
        <dbReference type="Proteomes" id="UP001150569"/>
    </source>
</evidence>
<evidence type="ECO:0000256" key="12">
    <source>
        <dbReference type="ARBA" id="ARBA00049515"/>
    </source>
</evidence>
<evidence type="ECO:0000256" key="8">
    <source>
        <dbReference type="ARBA" id="ARBA00022946"/>
    </source>
</evidence>
<comment type="catalytic activity">
    <reaction evidence="12">
        <text>tRNA(Thr) + L-threonine + ATP = L-threonyl-tRNA(Thr) + AMP + diphosphate + H(+)</text>
        <dbReference type="Rhea" id="RHEA:24624"/>
        <dbReference type="Rhea" id="RHEA-COMP:9670"/>
        <dbReference type="Rhea" id="RHEA-COMP:9704"/>
        <dbReference type="ChEBI" id="CHEBI:15378"/>
        <dbReference type="ChEBI" id="CHEBI:30616"/>
        <dbReference type="ChEBI" id="CHEBI:33019"/>
        <dbReference type="ChEBI" id="CHEBI:57926"/>
        <dbReference type="ChEBI" id="CHEBI:78442"/>
        <dbReference type="ChEBI" id="CHEBI:78534"/>
        <dbReference type="ChEBI" id="CHEBI:456215"/>
        <dbReference type="EC" id="6.1.1.3"/>
    </reaction>
</comment>
<name>A0A9W7ZMR7_9FUNG</name>
<comment type="caution">
    <text evidence="15">The sequence shown here is derived from an EMBL/GenBank/DDBJ whole genome shotgun (WGS) entry which is preliminary data.</text>
</comment>
<dbReference type="InterPro" id="IPR002320">
    <property type="entry name" value="Thr-tRNA-ligase_IIa"/>
</dbReference>
<dbReference type="InterPro" id="IPR004154">
    <property type="entry name" value="Anticodon-bd"/>
</dbReference>
<evidence type="ECO:0000256" key="7">
    <source>
        <dbReference type="ARBA" id="ARBA00022917"/>
    </source>
</evidence>
<dbReference type="GO" id="GO:0005524">
    <property type="term" value="F:ATP binding"/>
    <property type="evidence" value="ECO:0007669"/>
    <property type="project" value="UniProtKB-KW"/>
</dbReference>
<dbReference type="InterPro" id="IPR045864">
    <property type="entry name" value="aa-tRNA-synth_II/BPL/LPL"/>
</dbReference>
<dbReference type="InterPro" id="IPR006195">
    <property type="entry name" value="aa-tRNA-synth_II"/>
</dbReference>
<gene>
    <name evidence="15" type="ORF">IWQ60_009524</name>
</gene>
<dbReference type="PANTHER" id="PTHR11451:SF44">
    <property type="entry name" value="THREONINE--TRNA LIGASE, CHLOROPLASTIC_MITOCHONDRIAL 2"/>
    <property type="match status" value="1"/>
</dbReference>
<dbReference type="Gene3D" id="3.30.930.10">
    <property type="entry name" value="Bira Bifunctional Protein, Domain 2"/>
    <property type="match status" value="1"/>
</dbReference>
<dbReference type="GO" id="GO:0006435">
    <property type="term" value="P:threonyl-tRNA aminoacylation"/>
    <property type="evidence" value="ECO:0007669"/>
    <property type="project" value="InterPro"/>
</dbReference>
<dbReference type="Gene3D" id="3.40.50.800">
    <property type="entry name" value="Anticodon-binding domain"/>
    <property type="match status" value="1"/>
</dbReference>
<protein>
    <recommendedName>
        <fullName evidence="3">threonine--tRNA ligase</fullName>
        <ecNumber evidence="3">6.1.1.3</ecNumber>
    </recommendedName>
    <alternativeName>
        <fullName evidence="11">Threonyl-tRNA synthetase</fullName>
    </alternativeName>
</protein>
<feature type="region of interest" description="Disordered" evidence="13">
    <location>
        <begin position="480"/>
        <end position="507"/>
    </location>
</feature>
<evidence type="ECO:0000256" key="2">
    <source>
        <dbReference type="ARBA" id="ARBA00008226"/>
    </source>
</evidence>
<dbReference type="EMBL" id="JANBPT010000806">
    <property type="protein sequence ID" value="KAJ1912738.1"/>
    <property type="molecule type" value="Genomic_DNA"/>
</dbReference>
<dbReference type="PRINTS" id="PR01047">
    <property type="entry name" value="TRNASYNTHTHR"/>
</dbReference>
<dbReference type="EC" id="6.1.1.3" evidence="3"/>
<keyword evidence="16" id="KW-1185">Reference proteome</keyword>
<evidence type="ECO:0000256" key="4">
    <source>
        <dbReference type="ARBA" id="ARBA00022598"/>
    </source>
</evidence>
<feature type="domain" description="Aminoacyl-transfer RNA synthetases class-II family profile" evidence="14">
    <location>
        <begin position="89"/>
        <end position="445"/>
    </location>
</feature>
<dbReference type="OrthoDB" id="5423599at2759"/>
<evidence type="ECO:0000313" key="15">
    <source>
        <dbReference type="EMBL" id="KAJ1912738.1"/>
    </source>
</evidence>
<dbReference type="PROSITE" id="PS50862">
    <property type="entry name" value="AA_TRNA_LIGASE_II"/>
    <property type="match status" value="1"/>
</dbReference>
<evidence type="ECO:0000256" key="10">
    <source>
        <dbReference type="ARBA" id="ARBA00023146"/>
    </source>
</evidence>
<evidence type="ECO:0000259" key="14">
    <source>
        <dbReference type="PROSITE" id="PS50862"/>
    </source>
</evidence>
<dbReference type="SUPFAM" id="SSF52954">
    <property type="entry name" value="Class II aaRS ABD-related"/>
    <property type="match status" value="2"/>
</dbReference>
<reference evidence="15" key="1">
    <citation type="submission" date="2022-07" db="EMBL/GenBank/DDBJ databases">
        <title>Phylogenomic reconstructions and comparative analyses of Kickxellomycotina fungi.</title>
        <authorList>
            <person name="Reynolds N.K."/>
            <person name="Stajich J.E."/>
            <person name="Barry K."/>
            <person name="Grigoriev I.V."/>
            <person name="Crous P."/>
            <person name="Smith M.E."/>
        </authorList>
    </citation>
    <scope>NUCLEOTIDE SEQUENCE</scope>
    <source>
        <strain evidence="15">RSA 861</strain>
    </source>
</reference>
<keyword evidence="8" id="KW-0809">Transit peptide</keyword>